<comment type="caution">
    <text evidence="3">The sequence shown here is derived from an EMBL/GenBank/DDBJ whole genome shotgun (WGS) entry which is preliminary data.</text>
</comment>
<feature type="region of interest" description="Disordered" evidence="1">
    <location>
        <begin position="136"/>
        <end position="155"/>
    </location>
</feature>
<evidence type="ECO:0000259" key="2">
    <source>
        <dbReference type="Pfam" id="PF13020"/>
    </source>
</evidence>
<gene>
    <name evidence="3" type="ORF">GYA93_12600</name>
</gene>
<name>A0A7K3LQQ8_9ACTN</name>
<dbReference type="InterPro" id="IPR024975">
    <property type="entry name" value="NOV_C"/>
</dbReference>
<sequence>MIEDTRIEKECSMAGQPWTKSDIEILAVEYFTVLEAEIAGVPVVKAEALRRAQQALPTDRTIHTLKDRCYRISEELWKRDLPWVEGWKPPQLVGQSPNSDNVATTIWSAVEPMAHGVRKRAGDVDEADSDLEEAIARGDDPLSTPGPEGGPDAEQVITVSPAGAGFGDPESNRLVEAAAVEKVTDYLEARGYVVTDVGSKKLGWDLTCVGDAGDIHRVEVKGVSGATPTVLLTANEYRSAQEDEGWELAVVTTALDSPCLTFYTAADATAAAAPMVYRLTLPGVQER</sequence>
<dbReference type="Pfam" id="PF13020">
    <property type="entry name" value="NOV_C"/>
    <property type="match status" value="1"/>
</dbReference>
<evidence type="ECO:0000256" key="1">
    <source>
        <dbReference type="SAM" id="MobiDB-lite"/>
    </source>
</evidence>
<protein>
    <submittedName>
        <fullName evidence="3">DUF3883 domain-containing protein</fullName>
    </submittedName>
</protein>
<evidence type="ECO:0000313" key="3">
    <source>
        <dbReference type="EMBL" id="NDK90411.1"/>
    </source>
</evidence>
<accession>A0A7K3LQQ8</accession>
<dbReference type="RefSeq" id="WP_162128816.1">
    <property type="nucleotide sequence ID" value="NZ_JAADZU010000037.1"/>
</dbReference>
<organism evidence="3 4">
    <name type="scientific">Gordonia desulfuricans</name>
    <dbReference type="NCBI Taxonomy" id="89051"/>
    <lineage>
        <taxon>Bacteria</taxon>
        <taxon>Bacillati</taxon>
        <taxon>Actinomycetota</taxon>
        <taxon>Actinomycetes</taxon>
        <taxon>Mycobacteriales</taxon>
        <taxon>Gordoniaceae</taxon>
        <taxon>Gordonia</taxon>
    </lineage>
</organism>
<feature type="domain" description="Protein NO VEIN C-terminal" evidence="2">
    <location>
        <begin position="175"/>
        <end position="258"/>
    </location>
</feature>
<reference evidence="3 4" key="1">
    <citation type="submission" date="2020-01" db="EMBL/GenBank/DDBJ databases">
        <title>Investigation of new actinobacteria for the biodesulphurisation of diesel fuel.</title>
        <authorList>
            <person name="Athi Narayanan S.M."/>
        </authorList>
    </citation>
    <scope>NUCLEOTIDE SEQUENCE [LARGE SCALE GENOMIC DNA]</scope>
    <source>
        <strain evidence="3 4">213E</strain>
    </source>
</reference>
<evidence type="ECO:0000313" key="4">
    <source>
        <dbReference type="Proteomes" id="UP000466307"/>
    </source>
</evidence>
<dbReference type="EMBL" id="JAADZU010000037">
    <property type="protein sequence ID" value="NDK90411.1"/>
    <property type="molecule type" value="Genomic_DNA"/>
</dbReference>
<dbReference type="AlphaFoldDB" id="A0A7K3LQQ8"/>
<proteinExistence type="predicted"/>
<keyword evidence="4" id="KW-1185">Reference proteome</keyword>
<dbReference type="Proteomes" id="UP000466307">
    <property type="component" value="Unassembled WGS sequence"/>
</dbReference>